<feature type="region of interest" description="Disordered" evidence="6">
    <location>
        <begin position="1158"/>
        <end position="1180"/>
    </location>
</feature>
<evidence type="ECO:0000313" key="9">
    <source>
        <dbReference type="Proteomes" id="UP000708208"/>
    </source>
</evidence>
<feature type="domain" description="SAP" evidence="7">
    <location>
        <begin position="900"/>
        <end position="934"/>
    </location>
</feature>
<dbReference type="Pfam" id="PF02755">
    <property type="entry name" value="RPEL"/>
    <property type="match status" value="2"/>
</dbReference>
<dbReference type="SMART" id="SM00513">
    <property type="entry name" value="SAP"/>
    <property type="match status" value="1"/>
</dbReference>
<feature type="repeat" description="RPEL" evidence="4">
    <location>
        <begin position="467"/>
        <end position="492"/>
    </location>
</feature>
<dbReference type="PANTHER" id="PTHR22793">
    <property type="entry name" value="MYOCARDIN-RELATED TRANSCRIPTION FACTOR-RELATED"/>
    <property type="match status" value="1"/>
</dbReference>
<keyword evidence="2" id="KW-0677">Repeat</keyword>
<dbReference type="EMBL" id="CAJVCH010056009">
    <property type="protein sequence ID" value="CAG7718785.1"/>
    <property type="molecule type" value="Genomic_DNA"/>
</dbReference>
<sequence>MPVSTSVVSTRLPLVDCVAEQICSRPPSTVISASGGSISVSGLFTPTTTIPIPISIVEKTNFRRGAKIAGCGPVSVRSAKTRHLEDFTESPRKRNNLVRLKYSTGIGLVSGKKLAQGNNTEKTESNVTAVGTVKKSSNTPVNSTNDVVASSTAASTTGKVDLKVVSSIQDEEGDCDPDHCDCGECESDSLFGDIDHEFSEDYDNNLVRSLGSQTGAGNTDNEEDWNNNDSSNCSARVNDDDGDDPPSPERREVIPCIHCQGGKDHSKSENLIWPVQLDIDLIETLFQLCPDFFEDFDEVEMDPKDLTNNSPRNIDPNQPQLTPACSSSASIQHSNPVPTTFPSNRGQDTQPEQPEPSPPNVQVDESPLQPSMDKNKESLKVKLLLRRPMNQLVEQGILPPPKTPAAFAGQRVRLERARMGDLLKVKIQQRPARQELVRQHILEDTNARVAPSLAEKQRMLKRARLADSLNDHLIHRPGPLELVRKNILHAPDAQIEQAIKEGVVEFKPTSEGHTPGPHVPNIYLCGEDESSSDLSSPAGTPDHSISQNSADSSSNGFSKKEEDGIQQHPILVVPSSPSLGSTTSTLSPVSIAAVTPPPPPPPPPLPSAPPVLGRLQIHLQNIQAAAAASGSASSLPVGAIPVTSSQLGQLVGSSGCIGHSITSSPTLSQGSINLNQAQLQPSSSKSRSSKKSSKTKIQPKTRTIKFHEYKGPPSAQKGGSSQSQQQQVESSYELLLQQQQLFLQWQLEWQHKYPQIILPAVSKLNSGPDTMQAKLTTNAVPVTLQSSNASRTGTLITATGTPISFTQAGGLGIASTIPVSNTISTVQSKPQPIAPAPIPLCTSSTTSATTTITIPVQNPIPMQVSVTEIKPKLTNISVSESNNNTQQTCSVNTVSGKIKLNDWKVSDLKAELKRRNLPVSGSKPQLVERLRQADANVQDEAVSTTTPPPKANTEEMNSGKTNSQPSSTILIKTELDESSSSNDPMDISEPGNIGDRGVTTVSNLSSGHGKHMKNKKMSISNMTHSNCTSQMGENIIKVLANNTIQSNSNINDGTNENDTKTKVDENLIREQQKQIEQLQQALKNSQHQLQQMKSSQITGGQKHRLALQQHLQQKMRQQALQAQLQKLIQLHSIQQQQQQQEKVIQIAQMAAPSVPLTIQAHQHASAQSEQPPQSLQQSQVQQPVTQKVPKIPFTIVKLATVPSKTVATATTTIPSAQEISQQQQPNSAQIVLSRSSTVVASSADPPNPFQENNCAESRNERGGDMKWVASSVTTDSDSMDHSWLLKINEVSASDTNEEIPKNVSDFLVTFDSNSSEKPSAKITSKVTGAQKKEGFKSQMVDDVLEILIRNGELPPSAAQEPQTPTTPGKNPSGLPYPTSANSINNNCNVLSATVTSESTSSQGIVPPPPPLPPATFAVTLPTSMTFSRNQNAILAHIPPHNSTFVPVISSSLDLGSIASPGTPSILDILQESSSPSSVPPSNMLSNSKITIPKRTHFYFGQHKEPLSKEAEDILKISNDLSNFGREHAESEQLAAAQNRVANFNTNKFQSSMGMNEDAHVDDDESNSFSLLLGEVEKDLHLVDDMDVVLEDNASSAQHMDMGSRGKIHDNSNPNVPIPMSVDNQNQNNTDGRKHDDDFLDELGLLHSDLDVPMPMEMDYTDWLENLLPSNCNSSSSNVPQNHHQQPQSQMQQHNMSTNHPHSQAIPPNSSENEGVNFNNNKGLSNENCNTFFGVSGMDFCGSMSNNDSCVVSNQNQSVQRDPLLSSTRSLDIFTTANGDSGTSIVGGFGNIDGSNSGIGLVTDLKGSNGAPMSPMSDSLLWDFAIPQGNVASIYFTATNTTLLLHIFVADEENSKIEEGTEVRRLEIFSIHNHNPKVIISLLSRTDSRPHLNKYIEFLLSRTSKGYGQWN</sequence>
<feature type="region of interest" description="Disordered" evidence="6">
    <location>
        <begin position="302"/>
        <end position="374"/>
    </location>
</feature>
<dbReference type="GO" id="GO:0003713">
    <property type="term" value="F:transcription coactivator activity"/>
    <property type="evidence" value="ECO:0007669"/>
    <property type="project" value="TreeGrafter"/>
</dbReference>
<dbReference type="PANTHER" id="PTHR22793:SF12">
    <property type="entry name" value="MYOCARDIN-RELATED TRANSCRIPTION FACTOR, ISOFORM H"/>
    <property type="match status" value="1"/>
</dbReference>
<dbReference type="GO" id="GO:0045944">
    <property type="term" value="P:positive regulation of transcription by RNA polymerase II"/>
    <property type="evidence" value="ECO:0007669"/>
    <property type="project" value="TreeGrafter"/>
</dbReference>
<evidence type="ECO:0000256" key="2">
    <source>
        <dbReference type="ARBA" id="ARBA00022737"/>
    </source>
</evidence>
<feature type="region of interest" description="Disordered" evidence="6">
    <location>
        <begin position="507"/>
        <end position="562"/>
    </location>
</feature>
<feature type="region of interest" description="Disordered" evidence="6">
    <location>
        <begin position="207"/>
        <end position="252"/>
    </location>
</feature>
<feature type="repeat" description="RPEL" evidence="4">
    <location>
        <begin position="377"/>
        <end position="402"/>
    </location>
</feature>
<dbReference type="Pfam" id="PF02037">
    <property type="entry name" value="SAP"/>
    <property type="match status" value="1"/>
</dbReference>
<feature type="compositionally biased region" description="Low complexity" evidence="6">
    <location>
        <begin position="544"/>
        <end position="557"/>
    </location>
</feature>
<feature type="compositionally biased region" description="Low complexity" evidence="6">
    <location>
        <begin position="1159"/>
        <end position="1180"/>
    </location>
</feature>
<dbReference type="OrthoDB" id="197676at2759"/>
<feature type="compositionally biased region" description="Polar residues" evidence="6">
    <location>
        <begin position="1359"/>
        <end position="1369"/>
    </location>
</feature>
<feature type="compositionally biased region" description="Polar residues" evidence="6">
    <location>
        <begin position="306"/>
        <end position="352"/>
    </location>
</feature>
<keyword evidence="3" id="KW-0539">Nucleus</keyword>
<dbReference type="InterPro" id="IPR004018">
    <property type="entry name" value="RPEL_repeat"/>
</dbReference>
<reference evidence="8" key="1">
    <citation type="submission" date="2021-06" db="EMBL/GenBank/DDBJ databases">
        <authorList>
            <person name="Hodson N. C."/>
            <person name="Mongue J. A."/>
            <person name="Jaron S. K."/>
        </authorList>
    </citation>
    <scope>NUCLEOTIDE SEQUENCE</scope>
</reference>
<feature type="region of interest" description="Disordered" evidence="6">
    <location>
        <begin position="1670"/>
        <end position="1718"/>
    </location>
</feature>
<dbReference type="SMART" id="SM00707">
    <property type="entry name" value="RPEL"/>
    <property type="match status" value="3"/>
</dbReference>
<evidence type="ECO:0000256" key="1">
    <source>
        <dbReference type="ARBA" id="ARBA00004123"/>
    </source>
</evidence>
<evidence type="ECO:0000313" key="8">
    <source>
        <dbReference type="EMBL" id="CAG7718785.1"/>
    </source>
</evidence>
<proteinExistence type="predicted"/>
<evidence type="ECO:0000256" key="3">
    <source>
        <dbReference type="ARBA" id="ARBA00023242"/>
    </source>
</evidence>
<comment type="caution">
    <text evidence="8">The sequence shown here is derived from an EMBL/GenBank/DDBJ whole genome shotgun (WGS) entry which is preliminary data.</text>
</comment>
<dbReference type="Proteomes" id="UP000708208">
    <property type="component" value="Unassembled WGS sequence"/>
</dbReference>
<accession>A0A8J2NY38</accession>
<feature type="compositionally biased region" description="Pro residues" evidence="6">
    <location>
        <begin position="595"/>
        <end position="609"/>
    </location>
</feature>
<feature type="compositionally biased region" description="Polar residues" evidence="6">
    <location>
        <begin position="207"/>
        <end position="217"/>
    </location>
</feature>
<feature type="region of interest" description="Disordered" evidence="6">
    <location>
        <begin position="1353"/>
        <end position="1378"/>
    </location>
</feature>
<name>A0A8J2NY38_9HEXA</name>
<dbReference type="InterPro" id="IPR043451">
    <property type="entry name" value="Myocardin-like"/>
</dbReference>
<gene>
    <name evidence="8" type="ORF">AFUS01_LOCUS8154</name>
</gene>
<feature type="region of interest" description="Disordered" evidence="6">
    <location>
        <begin position="933"/>
        <end position="1018"/>
    </location>
</feature>
<dbReference type="PROSITE" id="PS50800">
    <property type="entry name" value="SAP"/>
    <property type="match status" value="1"/>
</dbReference>
<feature type="repeat" description="RPEL" evidence="4">
    <location>
        <begin position="421"/>
        <end position="446"/>
    </location>
</feature>
<dbReference type="InterPro" id="IPR003034">
    <property type="entry name" value="SAP_dom"/>
</dbReference>
<feature type="coiled-coil region" evidence="5">
    <location>
        <begin position="1061"/>
        <end position="1095"/>
    </location>
</feature>
<feature type="region of interest" description="Disordered" evidence="6">
    <location>
        <begin position="676"/>
        <end position="724"/>
    </location>
</feature>
<evidence type="ECO:0000256" key="6">
    <source>
        <dbReference type="SAM" id="MobiDB-lite"/>
    </source>
</evidence>
<dbReference type="PROSITE" id="PS51073">
    <property type="entry name" value="RPEL"/>
    <property type="match status" value="3"/>
</dbReference>
<feature type="region of interest" description="Disordered" evidence="6">
    <location>
        <begin position="589"/>
        <end position="610"/>
    </location>
</feature>
<feature type="compositionally biased region" description="Basic residues" evidence="6">
    <location>
        <begin position="687"/>
        <end position="704"/>
    </location>
</feature>
<feature type="compositionally biased region" description="Polar residues" evidence="6">
    <location>
        <begin position="1697"/>
        <end position="1718"/>
    </location>
</feature>
<feature type="compositionally biased region" description="Polar residues" evidence="6">
    <location>
        <begin position="954"/>
        <end position="970"/>
    </location>
</feature>
<keyword evidence="9" id="KW-1185">Reference proteome</keyword>
<evidence type="ECO:0000256" key="5">
    <source>
        <dbReference type="SAM" id="Coils"/>
    </source>
</evidence>
<feature type="compositionally biased region" description="Low complexity" evidence="6">
    <location>
        <begin position="1670"/>
        <end position="1696"/>
    </location>
</feature>
<dbReference type="GO" id="GO:0005634">
    <property type="term" value="C:nucleus"/>
    <property type="evidence" value="ECO:0007669"/>
    <property type="project" value="UniProtKB-SubCell"/>
</dbReference>
<comment type="subcellular location">
    <subcellularLocation>
        <location evidence="1">Nucleus</location>
    </subcellularLocation>
</comment>
<protein>
    <recommendedName>
        <fullName evidence="7">SAP domain-containing protein</fullName>
    </recommendedName>
</protein>
<evidence type="ECO:0000259" key="7">
    <source>
        <dbReference type="PROSITE" id="PS50800"/>
    </source>
</evidence>
<organism evidence="8 9">
    <name type="scientific">Allacma fusca</name>
    <dbReference type="NCBI Taxonomy" id="39272"/>
    <lineage>
        <taxon>Eukaryota</taxon>
        <taxon>Metazoa</taxon>
        <taxon>Ecdysozoa</taxon>
        <taxon>Arthropoda</taxon>
        <taxon>Hexapoda</taxon>
        <taxon>Collembola</taxon>
        <taxon>Symphypleona</taxon>
        <taxon>Sminthuridae</taxon>
        <taxon>Allacma</taxon>
    </lineage>
</organism>
<keyword evidence="5" id="KW-0175">Coiled coil</keyword>
<evidence type="ECO:0000256" key="4">
    <source>
        <dbReference type="PROSITE-ProRule" id="PRU00401"/>
    </source>
</evidence>